<evidence type="ECO:0000256" key="4">
    <source>
        <dbReference type="SAM" id="MobiDB-lite"/>
    </source>
</evidence>
<gene>
    <name evidence="8" type="primary">LOC100901310</name>
</gene>
<dbReference type="InterPro" id="IPR000219">
    <property type="entry name" value="DH_dom"/>
</dbReference>
<evidence type="ECO:0000259" key="6">
    <source>
        <dbReference type="PROSITE" id="PS50010"/>
    </source>
</evidence>
<dbReference type="Proteomes" id="UP000694867">
    <property type="component" value="Unplaced"/>
</dbReference>
<evidence type="ECO:0000259" key="5">
    <source>
        <dbReference type="PROSITE" id="PS50002"/>
    </source>
</evidence>
<evidence type="ECO:0000313" key="7">
    <source>
        <dbReference type="Proteomes" id="UP000694867"/>
    </source>
</evidence>
<dbReference type="SMART" id="SM00325">
    <property type="entry name" value="RhoGEF"/>
    <property type="match status" value="1"/>
</dbReference>
<feature type="compositionally biased region" description="Polar residues" evidence="4">
    <location>
        <begin position="371"/>
        <end position="385"/>
    </location>
</feature>
<evidence type="ECO:0000256" key="2">
    <source>
        <dbReference type="PROSITE-ProRule" id="PRU00192"/>
    </source>
</evidence>
<dbReference type="PANTHER" id="PTHR46026:SF1">
    <property type="entry name" value="RHO-TYPE GUANINE NUCLEOTIDE EXCHANGE FACTOR, ISOFORM F"/>
    <property type="match status" value="1"/>
</dbReference>
<dbReference type="GO" id="GO:0005737">
    <property type="term" value="C:cytoplasm"/>
    <property type="evidence" value="ECO:0007669"/>
    <property type="project" value="TreeGrafter"/>
</dbReference>
<feature type="region of interest" description="Disordered" evidence="4">
    <location>
        <begin position="371"/>
        <end position="430"/>
    </location>
</feature>
<dbReference type="FunFam" id="2.30.30.40:FF:000072">
    <property type="entry name" value="Unconventional Myosin IB"/>
    <property type="match status" value="1"/>
</dbReference>
<accession>A0AAJ7WHP6</accession>
<dbReference type="KEGG" id="goe:100901310"/>
<dbReference type="InterPro" id="IPR036028">
    <property type="entry name" value="SH3-like_dom_sf"/>
</dbReference>
<dbReference type="CDD" id="cd00160">
    <property type="entry name" value="RhoGEF"/>
    <property type="match status" value="1"/>
</dbReference>
<dbReference type="Pfam" id="PF14604">
    <property type="entry name" value="SH3_9"/>
    <property type="match status" value="1"/>
</dbReference>
<dbReference type="PROSITE" id="PS50010">
    <property type="entry name" value="DH_2"/>
    <property type="match status" value="1"/>
</dbReference>
<evidence type="ECO:0000256" key="1">
    <source>
        <dbReference type="ARBA" id="ARBA00022443"/>
    </source>
</evidence>
<organism evidence="7 8">
    <name type="scientific">Galendromus occidentalis</name>
    <name type="common">western predatory mite</name>
    <dbReference type="NCBI Taxonomy" id="34638"/>
    <lineage>
        <taxon>Eukaryota</taxon>
        <taxon>Metazoa</taxon>
        <taxon>Ecdysozoa</taxon>
        <taxon>Arthropoda</taxon>
        <taxon>Chelicerata</taxon>
        <taxon>Arachnida</taxon>
        <taxon>Acari</taxon>
        <taxon>Parasitiformes</taxon>
        <taxon>Mesostigmata</taxon>
        <taxon>Gamasina</taxon>
        <taxon>Phytoseioidea</taxon>
        <taxon>Phytoseiidae</taxon>
        <taxon>Typhlodrominae</taxon>
        <taxon>Galendromus</taxon>
    </lineage>
</organism>
<protein>
    <submittedName>
        <fullName evidence="8">Rho guanine nucleotide exchange factor 7</fullName>
    </submittedName>
</protein>
<dbReference type="Gene3D" id="2.30.30.40">
    <property type="entry name" value="SH3 Domains"/>
    <property type="match status" value="1"/>
</dbReference>
<sequence>MAPQRVKALYDYDGQHTDELTFRRGDIITLTQPALEGWFEGTLRGVTGWFPANYVMEVHGEADSTHQPITISNDNRQKVLSNIIETEASFVEDLDSFMNSTLQPVWRLFGEDYDLIHRNLEQILQVHRTLLSGLRGETNGEPSKVGKVFQAVFSRLKGAHSNYCALHPRIIKILMKHACVTNNNQPVNMLNVTLGLSAPFKRLEKFETLLEELTRHTPENHPDRGECQRSCNLFRELAQEMNAVRKQKDIETEILNANIKNWEGPPINTLGDVRVTCPVKGQWNSGSKDFYLVAFDSVIVLVSLLDSNEFRMDYRFPLDRTTISSVEKSQTLEMQFLSVKLLVSFHSSDDFEKIRNRVDVYSTVQKRSSTKSNDSSVILRSNGSRPVTPDSRFDSSKHSWNSSRISRPTSPAPPPPTAPKTCLQPFGSATLPPARMSLTISRIRGVLPHRRVKISLQKEAAPGLKRGSSARKNKKDLPTPILFEESLTNPSHYERDLQILKVVESFANLSKKPTIPLGGVSSNSAIGLTSLPSVRVSTLTSHSGAPGMEIDVLGNLIGRPKSISPISPNPISDQGALRVLQSDVSILKEQMAKLQADLQEERKHRKALQEQLNSLSPGNR</sequence>
<dbReference type="GO" id="GO:0005085">
    <property type="term" value="F:guanyl-nucleotide exchange factor activity"/>
    <property type="evidence" value="ECO:0007669"/>
    <property type="project" value="InterPro"/>
</dbReference>
<keyword evidence="7" id="KW-1185">Reference proteome</keyword>
<dbReference type="AlphaFoldDB" id="A0AAJ7WHP6"/>
<dbReference type="Pfam" id="PF00621">
    <property type="entry name" value="RhoGEF"/>
    <property type="match status" value="1"/>
</dbReference>
<reference evidence="8" key="1">
    <citation type="submission" date="2025-08" db="UniProtKB">
        <authorList>
            <consortium name="RefSeq"/>
        </authorList>
    </citation>
    <scope>IDENTIFICATION</scope>
</reference>
<evidence type="ECO:0000313" key="8">
    <source>
        <dbReference type="RefSeq" id="XP_028967514.1"/>
    </source>
</evidence>
<dbReference type="InterPro" id="IPR001452">
    <property type="entry name" value="SH3_domain"/>
</dbReference>
<dbReference type="GeneID" id="100901310"/>
<evidence type="ECO:0000256" key="3">
    <source>
        <dbReference type="SAM" id="Coils"/>
    </source>
</evidence>
<dbReference type="PROSITE" id="PS50002">
    <property type="entry name" value="SH3"/>
    <property type="match status" value="1"/>
</dbReference>
<dbReference type="SUPFAM" id="SSF50044">
    <property type="entry name" value="SH3-domain"/>
    <property type="match status" value="1"/>
</dbReference>
<dbReference type="Gene3D" id="2.30.29.30">
    <property type="entry name" value="Pleckstrin-homology domain (PH domain)/Phosphotyrosine-binding domain (PTB)"/>
    <property type="match status" value="1"/>
</dbReference>
<dbReference type="SMART" id="SM00326">
    <property type="entry name" value="SH3"/>
    <property type="match status" value="1"/>
</dbReference>
<dbReference type="PRINTS" id="PR00452">
    <property type="entry name" value="SH3DOMAIN"/>
</dbReference>
<dbReference type="Gene3D" id="1.20.900.10">
    <property type="entry name" value="Dbl homology (DH) domain"/>
    <property type="match status" value="1"/>
</dbReference>
<feature type="domain" description="DH" evidence="6">
    <location>
        <begin position="75"/>
        <end position="244"/>
    </location>
</feature>
<name>A0AAJ7WHP6_9ACAR</name>
<keyword evidence="1 2" id="KW-0728">SH3 domain</keyword>
<proteinExistence type="predicted"/>
<dbReference type="PANTHER" id="PTHR46026">
    <property type="entry name" value="RHO-TYPE GUANINE NUCLEOTIDE EXCHANGE FACTOR, ISOFORM F"/>
    <property type="match status" value="1"/>
</dbReference>
<keyword evidence="3" id="KW-0175">Coiled coil</keyword>
<dbReference type="InterPro" id="IPR035899">
    <property type="entry name" value="DBL_dom_sf"/>
</dbReference>
<dbReference type="GO" id="GO:0016192">
    <property type="term" value="P:vesicle-mediated transport"/>
    <property type="evidence" value="ECO:0007669"/>
    <property type="project" value="UniProtKB-ARBA"/>
</dbReference>
<dbReference type="InterPro" id="IPR011993">
    <property type="entry name" value="PH-like_dom_sf"/>
</dbReference>
<dbReference type="CTD" id="35306"/>
<feature type="coiled-coil region" evidence="3">
    <location>
        <begin position="577"/>
        <end position="611"/>
    </location>
</feature>
<dbReference type="RefSeq" id="XP_028967514.1">
    <property type="nucleotide sequence ID" value="XM_029111681.1"/>
</dbReference>
<feature type="domain" description="SH3" evidence="5">
    <location>
        <begin position="1"/>
        <end position="60"/>
    </location>
</feature>
<dbReference type="SUPFAM" id="SSF48065">
    <property type="entry name" value="DBL homology domain (DH-domain)"/>
    <property type="match status" value="1"/>
</dbReference>